<evidence type="ECO:0000313" key="4">
    <source>
        <dbReference type="Proteomes" id="UP000440578"/>
    </source>
</evidence>
<protein>
    <submittedName>
        <fullName evidence="3">Cyclin N-terminal domain-containing protein 2</fullName>
    </submittedName>
</protein>
<dbReference type="SUPFAM" id="SSF47954">
    <property type="entry name" value="Cyclin-like"/>
    <property type="match status" value="1"/>
</dbReference>
<organism evidence="3 4">
    <name type="scientific">Amphibalanus amphitrite</name>
    <name type="common">Striped barnacle</name>
    <name type="synonym">Balanus amphitrite</name>
    <dbReference type="NCBI Taxonomy" id="1232801"/>
    <lineage>
        <taxon>Eukaryota</taxon>
        <taxon>Metazoa</taxon>
        <taxon>Ecdysozoa</taxon>
        <taxon>Arthropoda</taxon>
        <taxon>Crustacea</taxon>
        <taxon>Multicrustacea</taxon>
        <taxon>Cirripedia</taxon>
        <taxon>Thoracica</taxon>
        <taxon>Thoracicalcarea</taxon>
        <taxon>Balanomorpha</taxon>
        <taxon>Balanoidea</taxon>
        <taxon>Balanidae</taxon>
        <taxon>Amphibalaninae</taxon>
        <taxon>Amphibalanus</taxon>
    </lineage>
</organism>
<reference evidence="3 4" key="1">
    <citation type="submission" date="2019-07" db="EMBL/GenBank/DDBJ databases">
        <title>Draft genome assembly of a fouling barnacle, Amphibalanus amphitrite (Darwin, 1854): The first reference genome for Thecostraca.</title>
        <authorList>
            <person name="Kim W."/>
        </authorList>
    </citation>
    <scope>NUCLEOTIDE SEQUENCE [LARGE SCALE GENOMIC DNA]</scope>
    <source>
        <strain evidence="3">SNU_AA5</strain>
        <tissue evidence="3">Soma without cirri and trophi</tissue>
    </source>
</reference>
<accession>A0A6A4VQL9</accession>
<dbReference type="Gene3D" id="1.10.472.10">
    <property type="entry name" value="Cyclin-like"/>
    <property type="match status" value="1"/>
</dbReference>
<dbReference type="SMART" id="SM00385">
    <property type="entry name" value="CYCLIN"/>
    <property type="match status" value="1"/>
</dbReference>
<dbReference type="Proteomes" id="UP000440578">
    <property type="component" value="Unassembled WGS sequence"/>
</dbReference>
<dbReference type="AlphaFoldDB" id="A0A6A4VQL9"/>
<dbReference type="InterPro" id="IPR013763">
    <property type="entry name" value="Cyclin-like_dom"/>
</dbReference>
<dbReference type="Pfam" id="PF00134">
    <property type="entry name" value="Cyclin_N"/>
    <property type="match status" value="1"/>
</dbReference>
<evidence type="ECO:0000259" key="2">
    <source>
        <dbReference type="SMART" id="SM00385"/>
    </source>
</evidence>
<dbReference type="EMBL" id="VIIS01001781">
    <property type="protein sequence ID" value="KAF0292992.1"/>
    <property type="molecule type" value="Genomic_DNA"/>
</dbReference>
<sequence length="174" mass="19516">MEPDRKHCRLSVVLHYLRLTGGTLHLALALLDRVLADLSCPLDNLQLLGVACLWLAAKMEDPRLPSARQLLKLTMDGYALGSLLNMELLVVRVTDFRLLRVHPGAFVSLQLHRRRLTAGEQGARNKFSSQSRYQGLALCEQLSPAHVQRVLLRQLGRPLLPPPQSPASRLSQEY</sequence>
<dbReference type="InterPro" id="IPR036915">
    <property type="entry name" value="Cyclin-like_sf"/>
</dbReference>
<keyword evidence="1" id="KW-0195">Cyclin</keyword>
<gene>
    <name evidence="3" type="primary">CNTD2</name>
    <name evidence="3" type="ORF">FJT64_009108</name>
</gene>
<name>A0A6A4VQL9_AMPAM</name>
<evidence type="ECO:0000256" key="1">
    <source>
        <dbReference type="RuleBase" id="RU000383"/>
    </source>
</evidence>
<feature type="domain" description="Cyclin-like" evidence="2">
    <location>
        <begin position="8"/>
        <end position="92"/>
    </location>
</feature>
<comment type="caution">
    <text evidence="3">The sequence shown here is derived from an EMBL/GenBank/DDBJ whole genome shotgun (WGS) entry which is preliminary data.</text>
</comment>
<keyword evidence="4" id="KW-1185">Reference proteome</keyword>
<dbReference type="PANTHER" id="PTHR10177">
    <property type="entry name" value="CYCLINS"/>
    <property type="match status" value="1"/>
</dbReference>
<proteinExistence type="inferred from homology"/>
<dbReference type="InterPro" id="IPR039361">
    <property type="entry name" value="Cyclin"/>
</dbReference>
<dbReference type="InterPro" id="IPR006671">
    <property type="entry name" value="Cyclin_N"/>
</dbReference>
<evidence type="ECO:0000313" key="3">
    <source>
        <dbReference type="EMBL" id="KAF0292992.1"/>
    </source>
</evidence>
<dbReference type="OrthoDB" id="6405380at2759"/>
<comment type="similarity">
    <text evidence="1">Belongs to the cyclin family.</text>
</comment>